<feature type="binding site" evidence="8">
    <location>
        <position position="214"/>
    </location>
    <ligand>
        <name>Zn(2+)</name>
        <dbReference type="ChEBI" id="CHEBI:29105"/>
    </ligand>
</feature>
<dbReference type="GO" id="GO:0006046">
    <property type="term" value="P:N-acetylglucosamine catabolic process"/>
    <property type="evidence" value="ECO:0007669"/>
    <property type="project" value="TreeGrafter"/>
</dbReference>
<name>A0A0P0NX19_9CAUL</name>
<dbReference type="CDD" id="cd00854">
    <property type="entry name" value="NagA"/>
    <property type="match status" value="1"/>
</dbReference>
<dbReference type="SUPFAM" id="SSF51556">
    <property type="entry name" value="Metallo-dependent hydrolases"/>
    <property type="match status" value="1"/>
</dbReference>
<dbReference type="PANTHER" id="PTHR11113:SF14">
    <property type="entry name" value="N-ACETYLGLUCOSAMINE-6-PHOSPHATE DEACETYLASE"/>
    <property type="match status" value="1"/>
</dbReference>
<organism evidence="10 11">
    <name type="scientific">Caulobacter henricii</name>
    <dbReference type="NCBI Taxonomy" id="69395"/>
    <lineage>
        <taxon>Bacteria</taxon>
        <taxon>Pseudomonadati</taxon>
        <taxon>Pseudomonadota</taxon>
        <taxon>Alphaproteobacteria</taxon>
        <taxon>Caulobacterales</taxon>
        <taxon>Caulobacteraceae</taxon>
        <taxon>Caulobacter</taxon>
    </lineage>
</organism>
<reference evidence="10 11" key="1">
    <citation type="submission" date="2015-10" db="EMBL/GenBank/DDBJ databases">
        <title>Conservation of the essential genome among Caulobacter and Brevundimonas species.</title>
        <authorList>
            <person name="Scott D."/>
            <person name="Ely B."/>
        </authorList>
    </citation>
    <scope>NUCLEOTIDE SEQUENCE [LARGE SCALE GENOMIC DNA]</scope>
    <source>
        <strain evidence="10 11">CB4</strain>
    </source>
</reference>
<evidence type="ECO:0000256" key="8">
    <source>
        <dbReference type="PIRSR" id="PIRSR038994-3"/>
    </source>
</evidence>
<comment type="cofactor">
    <cofactor evidence="8">
        <name>a divalent metal cation</name>
        <dbReference type="ChEBI" id="CHEBI:60240"/>
    </cofactor>
    <text evidence="8">Binds 1 divalent metal cation per subunit.</text>
</comment>
<dbReference type="Gene3D" id="2.30.40.10">
    <property type="entry name" value="Urease, subunit C, domain 1"/>
    <property type="match status" value="1"/>
</dbReference>
<proteinExistence type="inferred from homology"/>
<dbReference type="InterPro" id="IPR032466">
    <property type="entry name" value="Metal_Hydrolase"/>
</dbReference>
<dbReference type="GO" id="GO:0046872">
    <property type="term" value="F:metal ion binding"/>
    <property type="evidence" value="ECO:0007669"/>
    <property type="project" value="UniProtKB-KW"/>
</dbReference>
<dbReference type="STRING" id="69395.AQ619_02175"/>
<feature type="binding site" evidence="7">
    <location>
        <begin position="305"/>
        <end position="307"/>
    </location>
    <ligand>
        <name>substrate</name>
    </ligand>
</feature>
<comment type="similarity">
    <text evidence="1 5">Belongs to the metallo-dependent hydrolases superfamily. NagA family.</text>
</comment>
<dbReference type="InterPro" id="IPR003764">
    <property type="entry name" value="GlcNAc_6-P_deAcase"/>
</dbReference>
<evidence type="ECO:0000256" key="7">
    <source>
        <dbReference type="PIRSR" id="PIRSR038994-2"/>
    </source>
</evidence>
<feature type="binding site" evidence="8">
    <location>
        <position position="193"/>
    </location>
    <ligand>
        <name>Zn(2+)</name>
        <dbReference type="ChEBI" id="CHEBI:29105"/>
    </ligand>
</feature>
<evidence type="ECO:0000256" key="1">
    <source>
        <dbReference type="ARBA" id="ARBA00010716"/>
    </source>
</evidence>
<dbReference type="KEGG" id="chq:AQ619_02175"/>
<dbReference type="Proteomes" id="UP000056905">
    <property type="component" value="Chromosome"/>
</dbReference>
<dbReference type="InterPro" id="IPR011059">
    <property type="entry name" value="Metal-dep_hydrolase_composite"/>
</dbReference>
<evidence type="ECO:0000313" key="11">
    <source>
        <dbReference type="Proteomes" id="UP000056905"/>
    </source>
</evidence>
<keyword evidence="4 5" id="KW-0119">Carbohydrate metabolism</keyword>
<dbReference type="AlphaFoldDB" id="A0A0P0NX19"/>
<dbReference type="Pfam" id="PF22643">
    <property type="entry name" value="NagA_N"/>
    <property type="match status" value="1"/>
</dbReference>
<evidence type="ECO:0000256" key="5">
    <source>
        <dbReference type="PIRNR" id="PIRNR038994"/>
    </source>
</evidence>
<feature type="active site" description="Proton donor/acceptor" evidence="6">
    <location>
        <position position="272"/>
    </location>
</feature>
<sequence length="378" mass="38821">MLAVLVNGRILTDDGVVDGKGLLIENGRIAALVDAAELPADASVHDLRGGWLVPGFIDTQVNGGGGVLFNDAPTAETIAAIGAAHRPFGTTGFLPTLISDDLSVVDQAMRATEAAIAAGVPGVLGIHIEGPFLNAKRKGIHDAGKFRVIDDAALALLGSLKAGKTLVTLAPETTTPDMVRQLTDAGVIVAAGHTNAAYGTMRRALAAGLTGFTHLFNAMSPLTSREPGVVGAALESQTAWCGLIVDGRHVDPAVLRIALRTRPLDRFMLVTDAMPTVGMIDKSFDLQGRQIHVVDGVCVDAHGTLAGSDLDMAGAVRNAMAMLGLSLGDAVTMAATAPAAFLGLSAQRGRIAVGQAADLVLLDDALQVQATWIDGLVA</sequence>
<keyword evidence="3 5" id="KW-0378">Hydrolase</keyword>
<dbReference type="FunFam" id="3.20.20.140:FF:000004">
    <property type="entry name" value="N-acetylglucosamine-6-phosphate deacetylase"/>
    <property type="match status" value="1"/>
</dbReference>
<evidence type="ECO:0000256" key="3">
    <source>
        <dbReference type="ARBA" id="ARBA00022801"/>
    </source>
</evidence>
<evidence type="ECO:0000256" key="4">
    <source>
        <dbReference type="ARBA" id="ARBA00023277"/>
    </source>
</evidence>
<dbReference type="NCBIfam" id="TIGR00221">
    <property type="entry name" value="nagA"/>
    <property type="match status" value="1"/>
</dbReference>
<feature type="domain" description="Amidohydrolase-related" evidence="9">
    <location>
        <begin position="52"/>
        <end position="375"/>
    </location>
</feature>
<dbReference type="Pfam" id="PF01979">
    <property type="entry name" value="Amidohydro_1"/>
    <property type="match status" value="1"/>
</dbReference>
<keyword evidence="11" id="KW-1185">Reference proteome</keyword>
<dbReference type="PANTHER" id="PTHR11113">
    <property type="entry name" value="N-ACETYLGLUCOSAMINE-6-PHOSPHATE DEACETYLASE"/>
    <property type="match status" value="1"/>
</dbReference>
<feature type="binding site" evidence="7">
    <location>
        <position position="249"/>
    </location>
    <ligand>
        <name>substrate</name>
    </ligand>
</feature>
<evidence type="ECO:0000313" key="10">
    <source>
        <dbReference type="EMBL" id="ALL12263.1"/>
    </source>
</evidence>
<dbReference type="EMBL" id="CP013002">
    <property type="protein sequence ID" value="ALL12263.1"/>
    <property type="molecule type" value="Genomic_DNA"/>
</dbReference>
<feature type="binding site" evidence="7">
    <location>
        <position position="140"/>
    </location>
    <ligand>
        <name>substrate</name>
    </ligand>
</feature>
<dbReference type="OrthoDB" id="9776488at2"/>
<feature type="binding site" evidence="8">
    <location>
        <position position="129"/>
    </location>
    <ligand>
        <name>Zn(2+)</name>
        <dbReference type="ChEBI" id="CHEBI:29105"/>
    </ligand>
</feature>
<evidence type="ECO:0000256" key="6">
    <source>
        <dbReference type="PIRSR" id="PIRSR038994-1"/>
    </source>
</evidence>
<dbReference type="PIRSF" id="PIRSF038994">
    <property type="entry name" value="NagA"/>
    <property type="match status" value="1"/>
</dbReference>
<dbReference type="RefSeq" id="WP_062143634.1">
    <property type="nucleotide sequence ID" value="NZ_CP013002.1"/>
</dbReference>
<dbReference type="Gene3D" id="3.20.20.140">
    <property type="entry name" value="Metal-dependent hydrolases"/>
    <property type="match status" value="1"/>
</dbReference>
<dbReference type="SUPFAM" id="SSF51338">
    <property type="entry name" value="Composite domain of metallo-dependent hydrolases"/>
    <property type="match status" value="1"/>
</dbReference>
<dbReference type="InterPro" id="IPR006680">
    <property type="entry name" value="Amidohydro-rel"/>
</dbReference>
<evidence type="ECO:0000259" key="9">
    <source>
        <dbReference type="Pfam" id="PF01979"/>
    </source>
</evidence>
<accession>A0A0P0NX19</accession>
<feature type="binding site" evidence="7">
    <location>
        <begin position="217"/>
        <end position="218"/>
    </location>
    <ligand>
        <name>substrate</name>
    </ligand>
</feature>
<evidence type="ECO:0000256" key="2">
    <source>
        <dbReference type="ARBA" id="ARBA00022723"/>
    </source>
</evidence>
<protein>
    <submittedName>
        <fullName evidence="10">N-acetylglucosamine-6-phosphate deacetylase</fullName>
    </submittedName>
</protein>
<dbReference type="GO" id="GO:0008448">
    <property type="term" value="F:N-acetylglucosamine-6-phosphate deacetylase activity"/>
    <property type="evidence" value="ECO:0007669"/>
    <property type="project" value="InterPro"/>
</dbReference>
<feature type="binding site" evidence="7">
    <location>
        <position position="225"/>
    </location>
    <ligand>
        <name>substrate</name>
    </ligand>
</feature>
<gene>
    <name evidence="10" type="ORF">AQ619_02175</name>
</gene>
<keyword evidence="2 8" id="KW-0479">Metal-binding</keyword>